<evidence type="ECO:0000313" key="4">
    <source>
        <dbReference type="Proteomes" id="UP000886804"/>
    </source>
</evidence>
<organism evidence="3 4">
    <name type="scientific">Candidatus Enterocloster faecavium</name>
    <dbReference type="NCBI Taxonomy" id="2838560"/>
    <lineage>
        <taxon>Bacteria</taxon>
        <taxon>Bacillati</taxon>
        <taxon>Bacillota</taxon>
        <taxon>Clostridia</taxon>
        <taxon>Lachnospirales</taxon>
        <taxon>Lachnospiraceae</taxon>
        <taxon>Enterocloster</taxon>
    </lineage>
</organism>
<sequence>MKKTKLILLTALFSAVMATTAFASGWKQSADGRWWYGINADDSLWYADGWCTLYDGSVYKAYYFDEQGYMLVNTVTPDGHQVNEKGEYVVNGIAQVAPNNYTLPSGLENVKTAITVDHVVDPARRTTTDGWFQEADGSWRYGFEGEWVVGMKWIADGAGKMECYWFLGDGIMQSNMSTPGRSFNGDGKWEKDGQVVAVNAPSPAKVLDDNEMISLLKERDPETYNRIFIDHSGSSSSSDSGSSSSDADRSSSDSDELVWEGEWTDEHMREYMLERQIYDRIGLEYTIHDYIRKHSN</sequence>
<proteinExistence type="predicted"/>
<accession>A0A9D2RKY7</accession>
<dbReference type="Gene3D" id="2.10.270.10">
    <property type="entry name" value="Cholin Binding"/>
    <property type="match status" value="1"/>
</dbReference>
<keyword evidence="2" id="KW-0732">Signal</keyword>
<feature type="chain" id="PRO_5038887350" description="Cell wall-binding protein" evidence="2">
    <location>
        <begin position="24"/>
        <end position="296"/>
    </location>
</feature>
<dbReference type="AlphaFoldDB" id="A0A9D2RKY7"/>
<feature type="compositionally biased region" description="Low complexity" evidence="1">
    <location>
        <begin position="232"/>
        <end position="245"/>
    </location>
</feature>
<reference evidence="3" key="2">
    <citation type="submission" date="2021-04" db="EMBL/GenBank/DDBJ databases">
        <authorList>
            <person name="Gilroy R."/>
        </authorList>
    </citation>
    <scope>NUCLEOTIDE SEQUENCE</scope>
    <source>
        <strain evidence="3">CHK188-4685</strain>
    </source>
</reference>
<evidence type="ECO:0000256" key="2">
    <source>
        <dbReference type="SAM" id="SignalP"/>
    </source>
</evidence>
<reference evidence="3" key="1">
    <citation type="journal article" date="2021" name="PeerJ">
        <title>Extensive microbial diversity within the chicken gut microbiome revealed by metagenomics and culture.</title>
        <authorList>
            <person name="Gilroy R."/>
            <person name="Ravi A."/>
            <person name="Getino M."/>
            <person name="Pursley I."/>
            <person name="Horton D.L."/>
            <person name="Alikhan N.F."/>
            <person name="Baker D."/>
            <person name="Gharbi K."/>
            <person name="Hall N."/>
            <person name="Watson M."/>
            <person name="Adriaenssens E.M."/>
            <person name="Foster-Nyarko E."/>
            <person name="Jarju S."/>
            <person name="Secka A."/>
            <person name="Antonio M."/>
            <person name="Oren A."/>
            <person name="Chaudhuri R.R."/>
            <person name="La Ragione R."/>
            <person name="Hildebrand F."/>
            <person name="Pallen M.J."/>
        </authorList>
    </citation>
    <scope>NUCLEOTIDE SEQUENCE</scope>
    <source>
        <strain evidence="3">CHK188-4685</strain>
    </source>
</reference>
<dbReference type="SUPFAM" id="SSF69360">
    <property type="entry name" value="Cell wall binding repeat"/>
    <property type="match status" value="1"/>
</dbReference>
<dbReference type="Proteomes" id="UP000886804">
    <property type="component" value="Unassembled WGS sequence"/>
</dbReference>
<evidence type="ECO:0000256" key="1">
    <source>
        <dbReference type="SAM" id="MobiDB-lite"/>
    </source>
</evidence>
<evidence type="ECO:0000313" key="3">
    <source>
        <dbReference type="EMBL" id="HJB07685.1"/>
    </source>
</evidence>
<dbReference type="EMBL" id="DWYS01000090">
    <property type="protein sequence ID" value="HJB07685.1"/>
    <property type="molecule type" value="Genomic_DNA"/>
</dbReference>
<gene>
    <name evidence="3" type="ORF">H9716_07445</name>
</gene>
<feature type="region of interest" description="Disordered" evidence="1">
    <location>
        <begin position="228"/>
        <end position="257"/>
    </location>
</feature>
<protein>
    <recommendedName>
        <fullName evidence="5">Cell wall-binding protein</fullName>
    </recommendedName>
</protein>
<feature type="signal peptide" evidence="2">
    <location>
        <begin position="1"/>
        <end position="23"/>
    </location>
</feature>
<comment type="caution">
    <text evidence="3">The sequence shown here is derived from an EMBL/GenBank/DDBJ whole genome shotgun (WGS) entry which is preliminary data.</text>
</comment>
<name>A0A9D2RKY7_9FIRM</name>
<evidence type="ECO:0008006" key="5">
    <source>
        <dbReference type="Google" id="ProtNLM"/>
    </source>
</evidence>